<comment type="similarity">
    <text evidence="7">Belongs to the aspartate/glutamate racemases family.</text>
</comment>
<accession>A0A1F5G0B1</accession>
<keyword evidence="4 7" id="KW-0573">Peptidoglycan synthesis</keyword>
<keyword evidence="3 7" id="KW-0133">Cell shape</keyword>
<dbReference type="PANTHER" id="PTHR21198:SF3">
    <property type="entry name" value="GLUTAMATE RACEMASE"/>
    <property type="match status" value="1"/>
</dbReference>
<evidence type="ECO:0000256" key="3">
    <source>
        <dbReference type="ARBA" id="ARBA00022960"/>
    </source>
</evidence>
<dbReference type="NCBIfam" id="TIGR00067">
    <property type="entry name" value="glut_race"/>
    <property type="match status" value="1"/>
</dbReference>
<feature type="active site" description="Proton donor/acceptor" evidence="7">
    <location>
        <position position="182"/>
    </location>
</feature>
<dbReference type="PROSITE" id="PS00924">
    <property type="entry name" value="ASP_GLU_RACEMASE_2"/>
    <property type="match status" value="1"/>
</dbReference>
<dbReference type="InterPro" id="IPR001920">
    <property type="entry name" value="Asp/Glu_race"/>
</dbReference>
<dbReference type="EMBL" id="MFBA01000031">
    <property type="protein sequence ID" value="OGD85301.1"/>
    <property type="molecule type" value="Genomic_DNA"/>
</dbReference>
<gene>
    <name evidence="7" type="primary">murI</name>
    <name evidence="8" type="ORF">A2696_02815</name>
</gene>
<feature type="binding site" evidence="7">
    <location>
        <begin position="75"/>
        <end position="76"/>
    </location>
    <ligand>
        <name>substrate</name>
    </ligand>
</feature>
<comment type="catalytic activity">
    <reaction evidence="1 7">
        <text>L-glutamate = D-glutamate</text>
        <dbReference type="Rhea" id="RHEA:12813"/>
        <dbReference type="ChEBI" id="CHEBI:29985"/>
        <dbReference type="ChEBI" id="CHEBI:29986"/>
        <dbReference type="EC" id="5.1.1.3"/>
    </reaction>
</comment>
<evidence type="ECO:0000256" key="4">
    <source>
        <dbReference type="ARBA" id="ARBA00022984"/>
    </source>
</evidence>
<feature type="binding site" evidence="7">
    <location>
        <begin position="43"/>
        <end position="44"/>
    </location>
    <ligand>
        <name>substrate</name>
    </ligand>
</feature>
<feature type="active site" description="Proton donor/acceptor" evidence="7">
    <location>
        <position position="74"/>
    </location>
</feature>
<keyword evidence="5 7" id="KW-0413">Isomerase</keyword>
<proteinExistence type="inferred from homology"/>
<feature type="binding site" evidence="7">
    <location>
        <begin position="11"/>
        <end position="12"/>
    </location>
    <ligand>
        <name>substrate</name>
    </ligand>
</feature>
<evidence type="ECO:0000256" key="5">
    <source>
        <dbReference type="ARBA" id="ARBA00023235"/>
    </source>
</evidence>
<dbReference type="EC" id="5.1.1.3" evidence="2 7"/>
<comment type="caution">
    <text evidence="8">The sequence shown here is derived from an EMBL/GenBank/DDBJ whole genome shotgun (WGS) entry which is preliminary data.</text>
</comment>
<dbReference type="SUPFAM" id="SSF53681">
    <property type="entry name" value="Aspartate/glutamate racemase"/>
    <property type="match status" value="2"/>
</dbReference>
<dbReference type="AlphaFoldDB" id="A0A1F5G0B1"/>
<sequence length="261" mass="28974">MADNRPIGLFDSGIGGLSVLKEIKRLLPGESFVFLADQANIPYGAKTQRQLNELSERITRFLLTHDIKLLVVACNTATCYAIDHLRSTFIIPIVGVVPAIKPAANLTKEGKIAIMATPATAKSAYLKKLIKEFAPALNVFRIGCEGLEESVEYLKLKEIYRLLDLYLNKVKKTGSDVIVLGCTHYPFLKQEIKKRINGSNIRVIDSGRAIATRVKSILEDSTSFAKGNVQELYYTTADPRQFSKIASSLLKYRVIARKALI</sequence>
<dbReference type="InterPro" id="IPR033134">
    <property type="entry name" value="Asp/Glu_racemase_AS_2"/>
</dbReference>
<dbReference type="GO" id="GO:0008881">
    <property type="term" value="F:glutamate racemase activity"/>
    <property type="evidence" value="ECO:0007669"/>
    <property type="project" value="UniProtKB-UniRule"/>
</dbReference>
<dbReference type="GO" id="GO:0008360">
    <property type="term" value="P:regulation of cell shape"/>
    <property type="evidence" value="ECO:0007669"/>
    <property type="project" value="UniProtKB-KW"/>
</dbReference>
<organism evidence="8 9">
    <name type="scientific">Candidatus Curtissbacteria bacterium RIFCSPHIGHO2_01_FULL_41_13</name>
    <dbReference type="NCBI Taxonomy" id="1797745"/>
    <lineage>
        <taxon>Bacteria</taxon>
        <taxon>Candidatus Curtissiibacteriota</taxon>
    </lineage>
</organism>
<feature type="binding site" evidence="7">
    <location>
        <begin position="183"/>
        <end position="184"/>
    </location>
    <ligand>
        <name>substrate</name>
    </ligand>
</feature>
<comment type="function">
    <text evidence="7">Provides the (R)-glutamate required for cell wall biosynthesis.</text>
</comment>
<evidence type="ECO:0000256" key="1">
    <source>
        <dbReference type="ARBA" id="ARBA00001602"/>
    </source>
</evidence>
<dbReference type="UniPathway" id="UPA00219"/>
<dbReference type="Proteomes" id="UP000177069">
    <property type="component" value="Unassembled WGS sequence"/>
</dbReference>
<evidence type="ECO:0000256" key="7">
    <source>
        <dbReference type="HAMAP-Rule" id="MF_00258"/>
    </source>
</evidence>
<reference evidence="8 9" key="1">
    <citation type="journal article" date="2016" name="Nat. Commun.">
        <title>Thousands of microbial genomes shed light on interconnected biogeochemical processes in an aquifer system.</title>
        <authorList>
            <person name="Anantharaman K."/>
            <person name="Brown C.T."/>
            <person name="Hug L.A."/>
            <person name="Sharon I."/>
            <person name="Castelle C.J."/>
            <person name="Probst A.J."/>
            <person name="Thomas B.C."/>
            <person name="Singh A."/>
            <person name="Wilkins M.J."/>
            <person name="Karaoz U."/>
            <person name="Brodie E.L."/>
            <person name="Williams K.H."/>
            <person name="Hubbard S.S."/>
            <person name="Banfield J.F."/>
        </authorList>
    </citation>
    <scope>NUCLEOTIDE SEQUENCE [LARGE SCALE GENOMIC DNA]</scope>
</reference>
<dbReference type="Gene3D" id="3.40.50.1860">
    <property type="match status" value="2"/>
</dbReference>
<comment type="pathway">
    <text evidence="7">Cell wall biogenesis; peptidoglycan biosynthesis.</text>
</comment>
<keyword evidence="6 7" id="KW-0961">Cell wall biogenesis/degradation</keyword>
<dbReference type="InterPro" id="IPR004391">
    <property type="entry name" value="Glu_race"/>
</dbReference>
<evidence type="ECO:0000313" key="8">
    <source>
        <dbReference type="EMBL" id="OGD85301.1"/>
    </source>
</evidence>
<dbReference type="GO" id="GO:0009252">
    <property type="term" value="P:peptidoglycan biosynthetic process"/>
    <property type="evidence" value="ECO:0007669"/>
    <property type="project" value="UniProtKB-UniRule"/>
</dbReference>
<evidence type="ECO:0000313" key="9">
    <source>
        <dbReference type="Proteomes" id="UP000177069"/>
    </source>
</evidence>
<evidence type="ECO:0000256" key="6">
    <source>
        <dbReference type="ARBA" id="ARBA00023316"/>
    </source>
</evidence>
<protein>
    <recommendedName>
        <fullName evidence="2 7">Glutamate racemase</fullName>
        <ecNumber evidence="2 7">5.1.1.3</ecNumber>
    </recommendedName>
</protein>
<dbReference type="HAMAP" id="MF_00258">
    <property type="entry name" value="Glu_racemase"/>
    <property type="match status" value="1"/>
</dbReference>
<dbReference type="InterPro" id="IPR015942">
    <property type="entry name" value="Asp/Glu/hydantoin_racemase"/>
</dbReference>
<name>A0A1F5G0B1_9BACT</name>
<dbReference type="PANTHER" id="PTHR21198">
    <property type="entry name" value="GLUTAMATE RACEMASE"/>
    <property type="match status" value="1"/>
</dbReference>
<dbReference type="GO" id="GO:0071555">
    <property type="term" value="P:cell wall organization"/>
    <property type="evidence" value="ECO:0007669"/>
    <property type="project" value="UniProtKB-KW"/>
</dbReference>
<evidence type="ECO:0000256" key="2">
    <source>
        <dbReference type="ARBA" id="ARBA00013090"/>
    </source>
</evidence>
<dbReference type="Pfam" id="PF01177">
    <property type="entry name" value="Asp_Glu_race"/>
    <property type="match status" value="1"/>
</dbReference>